<name>A0A7D9IC12_PARCT</name>
<evidence type="ECO:0000313" key="2">
    <source>
        <dbReference type="Proteomes" id="UP001152795"/>
    </source>
</evidence>
<evidence type="ECO:0000313" key="1">
    <source>
        <dbReference type="EMBL" id="CAB4006757.1"/>
    </source>
</evidence>
<proteinExistence type="predicted"/>
<dbReference type="AlphaFoldDB" id="A0A7D9IC12"/>
<sequence length="200" mass="22723">MATKEWKQQLQMGKRPQQSVNTEWQLQVVKDHNNHSIQDIIDVSNMYCYRNASVSSSEVESEDEEFHPKHFPTVPCCFVIVNHGGFLEAFDNAMKKLEFEGLVVETTLDAKSDTLASGASSNEVISTICKIERVMELCKHALYHGDIDARLNRAQLTCVKLMDVSSYLNKFLAKDFSALWKASCTIQHARLCNRYISISI</sequence>
<protein>
    <submittedName>
        <fullName evidence="1">Uncharacterized protein</fullName>
    </submittedName>
</protein>
<keyword evidence="2" id="KW-1185">Reference proteome</keyword>
<dbReference type="Proteomes" id="UP001152795">
    <property type="component" value="Unassembled WGS sequence"/>
</dbReference>
<comment type="caution">
    <text evidence="1">The sequence shown here is derived from an EMBL/GenBank/DDBJ whole genome shotgun (WGS) entry which is preliminary data.</text>
</comment>
<reference evidence="1" key="1">
    <citation type="submission" date="2020-04" db="EMBL/GenBank/DDBJ databases">
        <authorList>
            <person name="Alioto T."/>
            <person name="Alioto T."/>
            <person name="Gomez Garrido J."/>
        </authorList>
    </citation>
    <scope>NUCLEOTIDE SEQUENCE</scope>
    <source>
        <strain evidence="1">A484AB</strain>
    </source>
</reference>
<dbReference type="OrthoDB" id="5976409at2759"/>
<accession>A0A7D9IC12</accession>
<gene>
    <name evidence="1" type="ORF">PACLA_8A064406</name>
</gene>
<organism evidence="1 2">
    <name type="scientific">Paramuricea clavata</name>
    <name type="common">Red gorgonian</name>
    <name type="synonym">Violescent sea-whip</name>
    <dbReference type="NCBI Taxonomy" id="317549"/>
    <lineage>
        <taxon>Eukaryota</taxon>
        <taxon>Metazoa</taxon>
        <taxon>Cnidaria</taxon>
        <taxon>Anthozoa</taxon>
        <taxon>Octocorallia</taxon>
        <taxon>Malacalcyonacea</taxon>
        <taxon>Plexauridae</taxon>
        <taxon>Paramuricea</taxon>
    </lineage>
</organism>
<dbReference type="EMBL" id="CACRXK020005594">
    <property type="protein sequence ID" value="CAB4006757.1"/>
    <property type="molecule type" value="Genomic_DNA"/>
</dbReference>